<evidence type="ECO:0000313" key="2">
    <source>
        <dbReference type="EnsemblMetazoa" id="AQUA014055-PA"/>
    </source>
</evidence>
<reference evidence="2" key="1">
    <citation type="submission" date="2020-05" db="UniProtKB">
        <authorList>
            <consortium name="EnsemblMetazoa"/>
        </authorList>
    </citation>
    <scope>IDENTIFICATION</scope>
    <source>
        <strain evidence="2">SANGQUA</strain>
    </source>
</reference>
<feature type="region of interest" description="Disordered" evidence="1">
    <location>
        <begin position="1"/>
        <end position="69"/>
    </location>
</feature>
<dbReference type="EnsemblMetazoa" id="AQUA014055-RA">
    <property type="protein sequence ID" value="AQUA014055-PA"/>
    <property type="gene ID" value="AQUA014055"/>
</dbReference>
<dbReference type="AlphaFoldDB" id="A0A182XQB0"/>
<proteinExistence type="predicted"/>
<sequence length="69" mass="6937">GRGGVRQSRLRHVGLGGDRSGVRDGLGYRGGISDGGLSNDLGGDRGGSDDGLGGQRLTADDSVESVVRV</sequence>
<accession>A0A182XQB0</accession>
<evidence type="ECO:0000313" key="3">
    <source>
        <dbReference type="Proteomes" id="UP000076407"/>
    </source>
</evidence>
<dbReference type="VEuPathDB" id="VectorBase:AQUA014055"/>
<protein>
    <submittedName>
        <fullName evidence="2">Uncharacterized protein</fullName>
    </submittedName>
</protein>
<keyword evidence="3" id="KW-1185">Reference proteome</keyword>
<evidence type="ECO:0000256" key="1">
    <source>
        <dbReference type="SAM" id="MobiDB-lite"/>
    </source>
</evidence>
<name>A0A182XQB0_ANOQN</name>
<dbReference type="Proteomes" id="UP000076407">
    <property type="component" value="Unassembled WGS sequence"/>
</dbReference>
<organism evidence="2 3">
    <name type="scientific">Anopheles quadriannulatus</name>
    <name type="common">Mosquito</name>
    <dbReference type="NCBI Taxonomy" id="34691"/>
    <lineage>
        <taxon>Eukaryota</taxon>
        <taxon>Metazoa</taxon>
        <taxon>Ecdysozoa</taxon>
        <taxon>Arthropoda</taxon>
        <taxon>Hexapoda</taxon>
        <taxon>Insecta</taxon>
        <taxon>Pterygota</taxon>
        <taxon>Neoptera</taxon>
        <taxon>Endopterygota</taxon>
        <taxon>Diptera</taxon>
        <taxon>Nematocera</taxon>
        <taxon>Culicoidea</taxon>
        <taxon>Culicidae</taxon>
        <taxon>Anophelinae</taxon>
        <taxon>Anopheles</taxon>
    </lineage>
</organism>